<dbReference type="GO" id="GO:0006310">
    <property type="term" value="P:DNA recombination"/>
    <property type="evidence" value="ECO:0007669"/>
    <property type="project" value="UniProtKB-KW"/>
</dbReference>
<dbReference type="PANTHER" id="PTHR30349:SF91">
    <property type="entry name" value="INTA PROTEIN"/>
    <property type="match status" value="1"/>
</dbReference>
<dbReference type="CDD" id="cd01189">
    <property type="entry name" value="INT_ICEBs1_C_like"/>
    <property type="match status" value="1"/>
</dbReference>
<dbReference type="Pfam" id="PF00589">
    <property type="entry name" value="Phage_integrase"/>
    <property type="match status" value="1"/>
</dbReference>
<proteinExistence type="predicted"/>
<dbReference type="GO" id="GO:0015074">
    <property type="term" value="P:DNA integration"/>
    <property type="evidence" value="ECO:0007669"/>
    <property type="project" value="UniProtKB-KW"/>
</dbReference>
<feature type="region of interest" description="Disordered" evidence="3">
    <location>
        <begin position="45"/>
        <end position="64"/>
    </location>
</feature>
<dbReference type="AlphaFoldDB" id="A0A7K1L997"/>
<dbReference type="InterPro" id="IPR002104">
    <property type="entry name" value="Integrase_catalytic"/>
</dbReference>
<keyword evidence="2" id="KW-0233">DNA recombination</keyword>
<reference evidence="5 6" key="1">
    <citation type="submission" date="2019-11" db="EMBL/GenBank/DDBJ databases">
        <authorList>
            <person name="Cao P."/>
        </authorList>
    </citation>
    <scope>NUCLEOTIDE SEQUENCE [LARGE SCALE GENOMIC DNA]</scope>
    <source>
        <strain evidence="5 6">NEAU-AAG5</strain>
    </source>
</reference>
<evidence type="ECO:0000313" key="5">
    <source>
        <dbReference type="EMBL" id="MUN40806.1"/>
    </source>
</evidence>
<dbReference type="SUPFAM" id="SSF56349">
    <property type="entry name" value="DNA breaking-rejoining enzymes"/>
    <property type="match status" value="1"/>
</dbReference>
<dbReference type="GO" id="GO:0003677">
    <property type="term" value="F:DNA binding"/>
    <property type="evidence" value="ECO:0007669"/>
    <property type="project" value="UniProtKB-KW"/>
</dbReference>
<dbReference type="InterPro" id="IPR010998">
    <property type="entry name" value="Integrase_recombinase_N"/>
</dbReference>
<dbReference type="RefSeq" id="WP_156219980.1">
    <property type="nucleotide sequence ID" value="NZ_WOFH01000012.1"/>
</dbReference>
<feature type="domain" description="Tyr recombinase" evidence="4">
    <location>
        <begin position="191"/>
        <end position="386"/>
    </location>
</feature>
<evidence type="ECO:0000256" key="2">
    <source>
        <dbReference type="ARBA" id="ARBA00023172"/>
    </source>
</evidence>
<evidence type="ECO:0000256" key="3">
    <source>
        <dbReference type="SAM" id="MobiDB-lite"/>
    </source>
</evidence>
<name>A0A7K1L997_9ACTN</name>
<dbReference type="Gene3D" id="1.10.150.130">
    <property type="match status" value="1"/>
</dbReference>
<evidence type="ECO:0000313" key="6">
    <source>
        <dbReference type="Proteomes" id="UP000432015"/>
    </source>
</evidence>
<gene>
    <name evidence="5" type="ORF">GNZ18_29995</name>
</gene>
<keyword evidence="6" id="KW-1185">Reference proteome</keyword>
<evidence type="ECO:0000259" key="4">
    <source>
        <dbReference type="PROSITE" id="PS51898"/>
    </source>
</evidence>
<dbReference type="PROSITE" id="PS51898">
    <property type="entry name" value="TYR_RECOMBINASE"/>
    <property type="match status" value="1"/>
</dbReference>
<dbReference type="InterPro" id="IPR013762">
    <property type="entry name" value="Integrase-like_cat_sf"/>
</dbReference>
<dbReference type="PANTHER" id="PTHR30349">
    <property type="entry name" value="PHAGE INTEGRASE-RELATED"/>
    <property type="match status" value="1"/>
</dbReference>
<dbReference type="EMBL" id="WOFH01000012">
    <property type="protein sequence ID" value="MUN40806.1"/>
    <property type="molecule type" value="Genomic_DNA"/>
</dbReference>
<dbReference type="Proteomes" id="UP000432015">
    <property type="component" value="Unassembled WGS sequence"/>
</dbReference>
<dbReference type="InterPro" id="IPR011010">
    <property type="entry name" value="DNA_brk_join_enz"/>
</dbReference>
<sequence>MGRLELSSEASSNGRRRDPLTKILVGKYEGSIYEENGGFTGALSLGMGPDGKRNRLKRKGKTKTEVKDKLKEAVKELDGGVKTEHNYFVRDAVNDYLTAYAKSGKSPSSNTVYRSLAKNQLIPFIGHARLKELSADDVEKWLDGRAPHLTSSSLGMVHSLLKRSIRRAARHDRIGRNVALLVDTPEGKAGRQSRSLTLQQAKDVLEEAAKPEHRLGAYVILAIVSGLRTEELRTLKWSDVDLETATVYVRRADRHKGDTKTPLSRRGLGIADTAVDALRKHKKRQAAERLQAGDAYEDHDLVFCHENGAPYDAPRVRRRFRKVLRAAGLDASEWSPRELRHTFVSIMSDHGVPIEKISDLVGHASTKITETVYRHQLRPEIRDGAEHMNEIFSGTAKSA</sequence>
<comment type="caution">
    <text evidence="5">The sequence shown here is derived from an EMBL/GenBank/DDBJ whole genome shotgun (WGS) entry which is preliminary data.</text>
</comment>
<dbReference type="Gene3D" id="1.10.443.10">
    <property type="entry name" value="Intergrase catalytic core"/>
    <property type="match status" value="1"/>
</dbReference>
<accession>A0A7K1L997</accession>
<evidence type="ECO:0000256" key="1">
    <source>
        <dbReference type="ARBA" id="ARBA00023125"/>
    </source>
</evidence>
<dbReference type="InterPro" id="IPR050090">
    <property type="entry name" value="Tyrosine_recombinase_XerCD"/>
</dbReference>
<organism evidence="5 6">
    <name type="scientific">Actinomadura litoris</name>
    <dbReference type="NCBI Taxonomy" id="2678616"/>
    <lineage>
        <taxon>Bacteria</taxon>
        <taxon>Bacillati</taxon>
        <taxon>Actinomycetota</taxon>
        <taxon>Actinomycetes</taxon>
        <taxon>Streptosporangiales</taxon>
        <taxon>Thermomonosporaceae</taxon>
        <taxon>Actinomadura</taxon>
    </lineage>
</organism>
<protein>
    <submittedName>
        <fullName evidence="5">Tyrosine-type recombinase/integrase</fullName>
    </submittedName>
</protein>
<keyword evidence="1" id="KW-0238">DNA-binding</keyword>